<organism evidence="1 2">
    <name type="scientific">Mycolicibacterium gadium</name>
    <name type="common">Mycobacterium gadium</name>
    <dbReference type="NCBI Taxonomy" id="1794"/>
    <lineage>
        <taxon>Bacteria</taxon>
        <taxon>Bacillati</taxon>
        <taxon>Actinomycetota</taxon>
        <taxon>Actinomycetes</taxon>
        <taxon>Mycobacteriales</taxon>
        <taxon>Mycobacteriaceae</taxon>
        <taxon>Mycolicibacterium</taxon>
    </lineage>
</organism>
<reference evidence="1 2" key="1">
    <citation type="journal article" date="2019" name="Emerg. Microbes Infect.">
        <title>Comprehensive subspecies identification of 175 nontuberculous mycobacteria species based on 7547 genomic profiles.</title>
        <authorList>
            <person name="Matsumoto Y."/>
            <person name="Kinjo T."/>
            <person name="Motooka D."/>
            <person name="Nabeya D."/>
            <person name="Jung N."/>
            <person name="Uechi K."/>
            <person name="Horii T."/>
            <person name="Iida T."/>
            <person name="Fujita J."/>
            <person name="Nakamura S."/>
        </authorList>
    </citation>
    <scope>NUCLEOTIDE SEQUENCE [LARGE SCALE GENOMIC DNA]</scope>
    <source>
        <strain evidence="1 2">JCM 12688</strain>
    </source>
</reference>
<sequence>MQARRETRLRYGRLVARTAKLFNGLKRRGPHRVLRGDLAFAGLPGVVFTPESGMNLAGVVFGHDWLTSDDRYHGTLEHLASWGIVAAAPATETSLAPSVLNLSYDLGTALDIIAGVRLGPGKISVHHTKLGVAGHGFGASAAVFAAAGMPGRLKAVVAAFPTVTKPRAEEPAATLKVPGLILADPGDPMSLRSNAVELARVWKSGTLRDVSSVKAGGLVEGRRLARAVGLPGADRGTQKIVRALMTGYFLHMLTGDKTYRDFADPEIALPKATTMDPFADDPVALENKVVALLKP</sequence>
<dbReference type="PANTHER" id="PTHR33428:SF14">
    <property type="entry name" value="CARBOXYLESTERASE TYPE B DOMAIN-CONTAINING PROTEIN"/>
    <property type="match status" value="1"/>
</dbReference>
<dbReference type="SUPFAM" id="SSF53474">
    <property type="entry name" value="alpha/beta-Hydrolases"/>
    <property type="match status" value="1"/>
</dbReference>
<dbReference type="EMBL" id="AP022608">
    <property type="protein sequence ID" value="BBZ18352.1"/>
    <property type="molecule type" value="Genomic_DNA"/>
</dbReference>
<evidence type="ECO:0000313" key="1">
    <source>
        <dbReference type="EMBL" id="BBZ18352.1"/>
    </source>
</evidence>
<dbReference type="InterPro" id="IPR029058">
    <property type="entry name" value="AB_hydrolase_fold"/>
</dbReference>
<dbReference type="Proteomes" id="UP000466187">
    <property type="component" value="Chromosome"/>
</dbReference>
<dbReference type="KEGG" id="mgad:MGAD_26870"/>
<evidence type="ECO:0000313" key="2">
    <source>
        <dbReference type="Proteomes" id="UP000466187"/>
    </source>
</evidence>
<dbReference type="AlphaFoldDB" id="A0A7I7WMZ2"/>
<gene>
    <name evidence="1" type="ORF">MGAD_26870</name>
</gene>
<evidence type="ECO:0008006" key="3">
    <source>
        <dbReference type="Google" id="ProtNLM"/>
    </source>
</evidence>
<accession>A0A7I7WMZ2</accession>
<proteinExistence type="predicted"/>
<name>A0A7I7WMZ2_MYCGU</name>
<dbReference type="Gene3D" id="3.40.50.1820">
    <property type="entry name" value="alpha/beta hydrolase"/>
    <property type="match status" value="1"/>
</dbReference>
<dbReference type="PANTHER" id="PTHR33428">
    <property type="entry name" value="CHLOROPHYLLASE-2, CHLOROPLASTIC"/>
    <property type="match status" value="1"/>
</dbReference>
<protein>
    <recommendedName>
        <fullName evidence="3">Alpha/beta hydrolase</fullName>
    </recommendedName>
</protein>